<organism evidence="2 3">
    <name type="scientific">Candidatus Dojkabacteria bacterium</name>
    <dbReference type="NCBI Taxonomy" id="2099670"/>
    <lineage>
        <taxon>Bacteria</taxon>
        <taxon>Candidatus Dojkabacteria</taxon>
    </lineage>
</organism>
<dbReference type="AlphaFoldDB" id="A0A955L013"/>
<reference evidence="2" key="2">
    <citation type="journal article" date="2021" name="Microbiome">
        <title>Successional dynamics and alternative stable states in a saline activated sludge microbial community over 9 years.</title>
        <authorList>
            <person name="Wang Y."/>
            <person name="Ye J."/>
            <person name="Ju F."/>
            <person name="Liu L."/>
            <person name="Boyd J.A."/>
            <person name="Deng Y."/>
            <person name="Parks D.H."/>
            <person name="Jiang X."/>
            <person name="Yin X."/>
            <person name="Woodcroft B.J."/>
            <person name="Tyson G.W."/>
            <person name="Hugenholtz P."/>
            <person name="Polz M.F."/>
            <person name="Zhang T."/>
        </authorList>
    </citation>
    <scope>NUCLEOTIDE SEQUENCE</scope>
    <source>
        <strain evidence="2">HKST-UBA15</strain>
    </source>
</reference>
<comment type="caution">
    <text evidence="2">The sequence shown here is derived from an EMBL/GenBank/DDBJ whole genome shotgun (WGS) entry which is preliminary data.</text>
</comment>
<dbReference type="PROSITE" id="PS51462">
    <property type="entry name" value="NUDIX"/>
    <property type="match status" value="1"/>
</dbReference>
<dbReference type="EMBL" id="JAGQLL010000006">
    <property type="protein sequence ID" value="MCA9379668.1"/>
    <property type="molecule type" value="Genomic_DNA"/>
</dbReference>
<dbReference type="Proteomes" id="UP000745577">
    <property type="component" value="Unassembled WGS sequence"/>
</dbReference>
<feature type="domain" description="Nudix hydrolase" evidence="1">
    <location>
        <begin position="3"/>
        <end position="140"/>
    </location>
</feature>
<sequence>MDKYKILIIGVVYNEEQKFLIASRSKSEKLMPGVYSYHVGEMHFNENEKYEALEKSLHIEVEEESGAKIKYPEYLSSHQFVDDEGHKVVAIAFLSKYEAGDIKASTNEVEKVEWKTISEIRDLKTLPVVHEIYESAYNALQTKNKLHFISVAGIVLNDKNEFMLVKDMTSTKDNNLWTIPIGDVVNIPGNTWEMLSENLSQNLKRDYDIEILDGAIPFTDQSFHGRDDFAGLVEFFIARVDSEKSNMENPDVVWKNFQEIKQEEVLPSIYKIFEKSAFFIRELTKESK</sequence>
<dbReference type="InterPro" id="IPR015797">
    <property type="entry name" value="NUDIX_hydrolase-like_dom_sf"/>
</dbReference>
<dbReference type="Gene3D" id="3.90.79.10">
    <property type="entry name" value="Nucleoside Triphosphate Pyrophosphohydrolase"/>
    <property type="match status" value="1"/>
</dbReference>
<name>A0A955L013_9BACT</name>
<gene>
    <name evidence="2" type="ORF">KC675_00655</name>
</gene>
<dbReference type="InterPro" id="IPR000086">
    <property type="entry name" value="NUDIX_hydrolase_dom"/>
</dbReference>
<evidence type="ECO:0000259" key="1">
    <source>
        <dbReference type="PROSITE" id="PS51462"/>
    </source>
</evidence>
<reference evidence="2" key="1">
    <citation type="submission" date="2020-04" db="EMBL/GenBank/DDBJ databases">
        <authorList>
            <person name="Zhang T."/>
        </authorList>
    </citation>
    <scope>NUCLEOTIDE SEQUENCE</scope>
    <source>
        <strain evidence="2">HKST-UBA15</strain>
    </source>
</reference>
<protein>
    <submittedName>
        <fullName evidence="2">NUDIX domain-containing protein</fullName>
    </submittedName>
</protein>
<evidence type="ECO:0000313" key="3">
    <source>
        <dbReference type="Proteomes" id="UP000745577"/>
    </source>
</evidence>
<proteinExistence type="predicted"/>
<evidence type="ECO:0000313" key="2">
    <source>
        <dbReference type="EMBL" id="MCA9379668.1"/>
    </source>
</evidence>
<dbReference type="SUPFAM" id="SSF55811">
    <property type="entry name" value="Nudix"/>
    <property type="match status" value="2"/>
</dbReference>
<accession>A0A955L013</accession>